<dbReference type="EMBL" id="OZ035827">
    <property type="protein sequence ID" value="CAL1605747.1"/>
    <property type="molecule type" value="Genomic_DNA"/>
</dbReference>
<name>A0AAV2LXG8_KNICA</name>
<feature type="compositionally biased region" description="Low complexity" evidence="1">
    <location>
        <begin position="88"/>
        <end position="98"/>
    </location>
</feature>
<feature type="compositionally biased region" description="Basic residues" evidence="1">
    <location>
        <begin position="74"/>
        <end position="86"/>
    </location>
</feature>
<dbReference type="AlphaFoldDB" id="A0AAV2LXG8"/>
<organism evidence="3 4">
    <name type="scientific">Knipowitschia caucasica</name>
    <name type="common">Caucasian dwarf goby</name>
    <name type="synonym">Pomatoschistus caucasicus</name>
    <dbReference type="NCBI Taxonomy" id="637954"/>
    <lineage>
        <taxon>Eukaryota</taxon>
        <taxon>Metazoa</taxon>
        <taxon>Chordata</taxon>
        <taxon>Craniata</taxon>
        <taxon>Vertebrata</taxon>
        <taxon>Euteleostomi</taxon>
        <taxon>Actinopterygii</taxon>
        <taxon>Neopterygii</taxon>
        <taxon>Teleostei</taxon>
        <taxon>Neoteleostei</taxon>
        <taxon>Acanthomorphata</taxon>
        <taxon>Gobiaria</taxon>
        <taxon>Gobiiformes</taxon>
        <taxon>Gobioidei</taxon>
        <taxon>Gobiidae</taxon>
        <taxon>Gobiinae</taxon>
        <taxon>Knipowitschia</taxon>
    </lineage>
</organism>
<feature type="compositionally biased region" description="Basic residues" evidence="1">
    <location>
        <begin position="109"/>
        <end position="119"/>
    </location>
</feature>
<dbReference type="Proteomes" id="UP001497482">
    <property type="component" value="Chromosome 15"/>
</dbReference>
<dbReference type="EMBL" id="OZ035837">
    <property type="protein sequence ID" value="CAL1582926.1"/>
    <property type="molecule type" value="Genomic_DNA"/>
</dbReference>
<evidence type="ECO:0000256" key="1">
    <source>
        <dbReference type="SAM" id="MobiDB-lite"/>
    </source>
</evidence>
<protein>
    <submittedName>
        <fullName evidence="3">Uncharacterized protein</fullName>
    </submittedName>
</protein>
<gene>
    <name evidence="2" type="ORF">KC01_LOCUS13454</name>
    <name evidence="3" type="ORF">KC01_LOCUS33072</name>
</gene>
<reference evidence="3 4" key="1">
    <citation type="submission" date="2024-04" db="EMBL/GenBank/DDBJ databases">
        <authorList>
            <person name="Waldvogel A.-M."/>
            <person name="Schoenle A."/>
        </authorList>
    </citation>
    <scope>NUCLEOTIDE SEQUENCE [LARGE SCALE GENOMIC DNA]</scope>
</reference>
<evidence type="ECO:0000313" key="4">
    <source>
        <dbReference type="Proteomes" id="UP001497482"/>
    </source>
</evidence>
<evidence type="ECO:0000313" key="3">
    <source>
        <dbReference type="EMBL" id="CAL1605747.1"/>
    </source>
</evidence>
<keyword evidence="4" id="KW-1185">Reference proteome</keyword>
<sequence>MNHKLFAVPVDPRRVIGPPQIRSLCPWRLRDPRTPQRRGSTDHRRASGCATQQAQTPLGAPYGPISLGPARSSTRTRWRHGARKGRSATETPSSATHPAPTPRPGTGPRARHHRLRSRRTQPPDAHGRAQVRTAYLM</sequence>
<feature type="region of interest" description="Disordered" evidence="1">
    <location>
        <begin position="25"/>
        <end position="137"/>
    </location>
</feature>
<evidence type="ECO:0000313" key="2">
    <source>
        <dbReference type="EMBL" id="CAL1582926.1"/>
    </source>
</evidence>
<proteinExistence type="predicted"/>
<dbReference type="Proteomes" id="UP001497482">
    <property type="component" value="Chromosome 5"/>
</dbReference>
<feature type="compositionally biased region" description="Basic and acidic residues" evidence="1">
    <location>
        <begin position="28"/>
        <end position="45"/>
    </location>
</feature>
<accession>A0AAV2LXG8</accession>